<dbReference type="Proteomes" id="UP000663840">
    <property type="component" value="Unassembled WGS sequence"/>
</dbReference>
<evidence type="ECO:0000313" key="13">
    <source>
        <dbReference type="Proteomes" id="UP000663840"/>
    </source>
</evidence>
<dbReference type="Gene3D" id="1.10.630.10">
    <property type="entry name" value="Cytochrome P450"/>
    <property type="match status" value="1"/>
</dbReference>
<keyword evidence="7 9" id="KW-0408">Iron</keyword>
<evidence type="ECO:0000256" key="5">
    <source>
        <dbReference type="ARBA" id="ARBA00022723"/>
    </source>
</evidence>
<dbReference type="PRINTS" id="PR00463">
    <property type="entry name" value="EP450I"/>
</dbReference>
<comment type="caution">
    <text evidence="12">The sequence shown here is derived from an EMBL/GenBank/DDBJ whole genome shotgun (WGS) entry which is preliminary data.</text>
</comment>
<dbReference type="PROSITE" id="PS00086">
    <property type="entry name" value="CYTOCHROME_P450"/>
    <property type="match status" value="1"/>
</dbReference>
<dbReference type="CDD" id="cd11065">
    <property type="entry name" value="CYP64-like"/>
    <property type="match status" value="1"/>
</dbReference>
<dbReference type="InterPro" id="IPR017972">
    <property type="entry name" value="Cyt_P450_CS"/>
</dbReference>
<evidence type="ECO:0000256" key="8">
    <source>
        <dbReference type="ARBA" id="ARBA00023033"/>
    </source>
</evidence>
<dbReference type="GO" id="GO:0005506">
    <property type="term" value="F:iron ion binding"/>
    <property type="evidence" value="ECO:0007669"/>
    <property type="project" value="InterPro"/>
</dbReference>
<accession>A0A8H3CK47</accession>
<dbReference type="Pfam" id="PF00067">
    <property type="entry name" value="p450"/>
    <property type="match status" value="1"/>
</dbReference>
<dbReference type="InterPro" id="IPR002401">
    <property type="entry name" value="Cyt_P450_E_grp-I"/>
</dbReference>
<comment type="similarity">
    <text evidence="3 10">Belongs to the cytochrome P450 family.</text>
</comment>
<evidence type="ECO:0000256" key="9">
    <source>
        <dbReference type="PIRSR" id="PIRSR602401-1"/>
    </source>
</evidence>
<keyword evidence="11" id="KW-0812">Transmembrane</keyword>
<evidence type="ECO:0000256" key="4">
    <source>
        <dbReference type="ARBA" id="ARBA00022617"/>
    </source>
</evidence>
<dbReference type="GO" id="GO:0004497">
    <property type="term" value="F:monooxygenase activity"/>
    <property type="evidence" value="ECO:0007669"/>
    <property type="project" value="UniProtKB-KW"/>
</dbReference>
<comment type="pathway">
    <text evidence="2">Secondary metabolite biosynthesis.</text>
</comment>
<feature type="binding site" description="axial binding residue" evidence="9">
    <location>
        <position position="474"/>
    </location>
    <ligand>
        <name>heme</name>
        <dbReference type="ChEBI" id="CHEBI:30413"/>
    </ligand>
    <ligandPart>
        <name>Fe</name>
        <dbReference type="ChEBI" id="CHEBI:18248"/>
    </ligandPart>
</feature>
<dbReference type="InterPro" id="IPR050364">
    <property type="entry name" value="Cytochrome_P450_fung"/>
</dbReference>
<keyword evidence="4 9" id="KW-0349">Heme</keyword>
<evidence type="ECO:0000256" key="3">
    <source>
        <dbReference type="ARBA" id="ARBA00010617"/>
    </source>
</evidence>
<dbReference type="InterPro" id="IPR001128">
    <property type="entry name" value="Cyt_P450"/>
</dbReference>
<proteinExistence type="inferred from homology"/>
<dbReference type="GO" id="GO:0020037">
    <property type="term" value="F:heme binding"/>
    <property type="evidence" value="ECO:0007669"/>
    <property type="project" value="InterPro"/>
</dbReference>
<dbReference type="EMBL" id="CAJMWR010004081">
    <property type="protein sequence ID" value="CAE6482650.1"/>
    <property type="molecule type" value="Genomic_DNA"/>
</dbReference>
<sequence length="548" mass="62338">MYVQNFGIQLEFTFLRPSTICSFKMIDSQTVLTASVATLVLFLIQQYWFRMNFRQKLRHPPSPRSLPFVGHAFSLPSTLNHISYLELGKQLDSNIIYLNMMGQPLIVLNSAQTASDMLEKHSLIHSDRIGAPMVNDPTLFDWSDFSGLLPLGDLWRRQRRRMNSWLNVRAIRQFDGLQQEVARRLLGRLLDLPASCEPFREIKHQTFFLMGSATFKSIYGYDFKNEQDPFFVNGIQASLNLLDASIMSNFLVNLFPTLSKVPDWFPGTAWKRTARKWREQKNCAVNAPYEWAKQRIATGDFEPSILSALLNDNESGPASSISEDQENELKQLVYGLFIAGTDTTAAGLMNFIAAMVCNPEAQVKAQAEIDSVIGYATRLPTISDEAHLPYVRNLILEVSRWLPIGPTGGPPHVCSEDNVYQGYDIEKGTMIIGNLWAMSRDETVYENPESFEPERFTDPKTPPLPRFGWGRRKCPGMHFAEASLFFVISSLLTTFTFSGKKDENGKEIIPNIEVAHNSLVIPLKPFEFELRPRSEKHRQLIIENIPQD</sequence>
<keyword evidence="11" id="KW-0472">Membrane</keyword>
<protein>
    <recommendedName>
        <fullName evidence="14">O-methylsterigmatocystin oxidoreductase</fullName>
    </recommendedName>
</protein>
<gene>
    <name evidence="12" type="ORF">RDB_LOCUS136401</name>
</gene>
<evidence type="ECO:0000256" key="2">
    <source>
        <dbReference type="ARBA" id="ARBA00005179"/>
    </source>
</evidence>
<dbReference type="PANTHER" id="PTHR46300">
    <property type="entry name" value="P450, PUTATIVE (EUROFUNG)-RELATED-RELATED"/>
    <property type="match status" value="1"/>
</dbReference>
<keyword evidence="11" id="KW-1133">Transmembrane helix</keyword>
<comment type="cofactor">
    <cofactor evidence="1 9">
        <name>heme</name>
        <dbReference type="ChEBI" id="CHEBI:30413"/>
    </cofactor>
</comment>
<keyword evidence="5 9" id="KW-0479">Metal-binding</keyword>
<dbReference type="AlphaFoldDB" id="A0A8H3CK47"/>
<keyword evidence="8 10" id="KW-0503">Monooxygenase</keyword>
<dbReference type="SUPFAM" id="SSF48264">
    <property type="entry name" value="Cytochrome P450"/>
    <property type="match status" value="1"/>
</dbReference>
<evidence type="ECO:0000313" key="12">
    <source>
        <dbReference type="EMBL" id="CAE6482650.1"/>
    </source>
</evidence>
<name>A0A8H3CK47_9AGAM</name>
<dbReference type="PANTHER" id="PTHR46300:SF7">
    <property type="entry name" value="P450, PUTATIVE (EUROFUNG)-RELATED"/>
    <property type="match status" value="1"/>
</dbReference>
<evidence type="ECO:0000256" key="7">
    <source>
        <dbReference type="ARBA" id="ARBA00023004"/>
    </source>
</evidence>
<organism evidence="12 13">
    <name type="scientific">Rhizoctonia solani</name>
    <dbReference type="NCBI Taxonomy" id="456999"/>
    <lineage>
        <taxon>Eukaryota</taxon>
        <taxon>Fungi</taxon>
        <taxon>Dikarya</taxon>
        <taxon>Basidiomycota</taxon>
        <taxon>Agaricomycotina</taxon>
        <taxon>Agaricomycetes</taxon>
        <taxon>Cantharellales</taxon>
        <taxon>Ceratobasidiaceae</taxon>
        <taxon>Rhizoctonia</taxon>
    </lineage>
</organism>
<evidence type="ECO:0000256" key="11">
    <source>
        <dbReference type="SAM" id="Phobius"/>
    </source>
</evidence>
<evidence type="ECO:0000256" key="1">
    <source>
        <dbReference type="ARBA" id="ARBA00001971"/>
    </source>
</evidence>
<reference evidence="12" key="1">
    <citation type="submission" date="2021-01" db="EMBL/GenBank/DDBJ databases">
        <authorList>
            <person name="Kaushik A."/>
        </authorList>
    </citation>
    <scope>NUCLEOTIDE SEQUENCE</scope>
    <source>
        <strain evidence="12">AG1-1A</strain>
    </source>
</reference>
<evidence type="ECO:0000256" key="10">
    <source>
        <dbReference type="RuleBase" id="RU000461"/>
    </source>
</evidence>
<evidence type="ECO:0008006" key="14">
    <source>
        <dbReference type="Google" id="ProtNLM"/>
    </source>
</evidence>
<dbReference type="GO" id="GO:0016705">
    <property type="term" value="F:oxidoreductase activity, acting on paired donors, with incorporation or reduction of molecular oxygen"/>
    <property type="evidence" value="ECO:0007669"/>
    <property type="project" value="InterPro"/>
</dbReference>
<evidence type="ECO:0000256" key="6">
    <source>
        <dbReference type="ARBA" id="ARBA00023002"/>
    </source>
</evidence>
<keyword evidence="6 10" id="KW-0560">Oxidoreductase</keyword>
<dbReference type="InterPro" id="IPR036396">
    <property type="entry name" value="Cyt_P450_sf"/>
</dbReference>
<feature type="transmembrane region" description="Helical" evidence="11">
    <location>
        <begin position="31"/>
        <end position="49"/>
    </location>
</feature>